<gene>
    <name evidence="1" type="ORF">DPMN_105523</name>
</gene>
<dbReference type="AlphaFoldDB" id="A0A9D4K3C4"/>
<comment type="caution">
    <text evidence="1">The sequence shown here is derived from an EMBL/GenBank/DDBJ whole genome shotgun (WGS) entry which is preliminary data.</text>
</comment>
<sequence length="53" mass="5731">MHPWRNPVDLQSPLSVCNCGSSGMWRPLKVAESGLQMLAGFHSDGGASKWSLC</sequence>
<name>A0A9D4K3C4_DREPO</name>
<evidence type="ECO:0000313" key="2">
    <source>
        <dbReference type="Proteomes" id="UP000828390"/>
    </source>
</evidence>
<keyword evidence="2" id="KW-1185">Reference proteome</keyword>
<accession>A0A9D4K3C4</accession>
<reference evidence="1" key="1">
    <citation type="journal article" date="2019" name="bioRxiv">
        <title>The Genome of the Zebra Mussel, Dreissena polymorpha: A Resource for Invasive Species Research.</title>
        <authorList>
            <person name="McCartney M.A."/>
            <person name="Auch B."/>
            <person name="Kono T."/>
            <person name="Mallez S."/>
            <person name="Zhang Y."/>
            <person name="Obille A."/>
            <person name="Becker A."/>
            <person name="Abrahante J.E."/>
            <person name="Garbe J."/>
            <person name="Badalamenti J.P."/>
            <person name="Herman A."/>
            <person name="Mangelson H."/>
            <person name="Liachko I."/>
            <person name="Sullivan S."/>
            <person name="Sone E.D."/>
            <person name="Koren S."/>
            <person name="Silverstein K.A.T."/>
            <person name="Beckman K.B."/>
            <person name="Gohl D.M."/>
        </authorList>
    </citation>
    <scope>NUCLEOTIDE SEQUENCE</scope>
    <source>
        <strain evidence="1">Duluth1</strain>
        <tissue evidence="1">Whole animal</tissue>
    </source>
</reference>
<dbReference type="Proteomes" id="UP000828390">
    <property type="component" value="Unassembled WGS sequence"/>
</dbReference>
<dbReference type="EMBL" id="JAIWYP010000004">
    <property type="protein sequence ID" value="KAH3832242.1"/>
    <property type="molecule type" value="Genomic_DNA"/>
</dbReference>
<protein>
    <submittedName>
        <fullName evidence="1">Uncharacterized protein</fullName>
    </submittedName>
</protein>
<organism evidence="1 2">
    <name type="scientific">Dreissena polymorpha</name>
    <name type="common">Zebra mussel</name>
    <name type="synonym">Mytilus polymorpha</name>
    <dbReference type="NCBI Taxonomy" id="45954"/>
    <lineage>
        <taxon>Eukaryota</taxon>
        <taxon>Metazoa</taxon>
        <taxon>Spiralia</taxon>
        <taxon>Lophotrochozoa</taxon>
        <taxon>Mollusca</taxon>
        <taxon>Bivalvia</taxon>
        <taxon>Autobranchia</taxon>
        <taxon>Heteroconchia</taxon>
        <taxon>Euheterodonta</taxon>
        <taxon>Imparidentia</taxon>
        <taxon>Neoheterodontei</taxon>
        <taxon>Myida</taxon>
        <taxon>Dreissenoidea</taxon>
        <taxon>Dreissenidae</taxon>
        <taxon>Dreissena</taxon>
    </lineage>
</organism>
<reference evidence="1" key="2">
    <citation type="submission" date="2020-11" db="EMBL/GenBank/DDBJ databases">
        <authorList>
            <person name="McCartney M.A."/>
            <person name="Auch B."/>
            <person name="Kono T."/>
            <person name="Mallez S."/>
            <person name="Becker A."/>
            <person name="Gohl D.M."/>
            <person name="Silverstein K.A.T."/>
            <person name="Koren S."/>
            <person name="Bechman K.B."/>
            <person name="Herman A."/>
            <person name="Abrahante J.E."/>
            <person name="Garbe J."/>
        </authorList>
    </citation>
    <scope>NUCLEOTIDE SEQUENCE</scope>
    <source>
        <strain evidence="1">Duluth1</strain>
        <tissue evidence="1">Whole animal</tissue>
    </source>
</reference>
<evidence type="ECO:0000313" key="1">
    <source>
        <dbReference type="EMBL" id="KAH3832242.1"/>
    </source>
</evidence>
<proteinExistence type="predicted"/>